<dbReference type="InterPro" id="IPR015421">
    <property type="entry name" value="PyrdxlP-dep_Trfase_major"/>
</dbReference>
<dbReference type="InterPro" id="IPR050596">
    <property type="entry name" value="AspAT/PAT-like"/>
</dbReference>
<dbReference type="GO" id="GO:0006520">
    <property type="term" value="P:amino acid metabolic process"/>
    <property type="evidence" value="ECO:0007669"/>
    <property type="project" value="InterPro"/>
</dbReference>
<dbReference type="AlphaFoldDB" id="A0A2M8DNK5"/>
<evidence type="ECO:0000256" key="4">
    <source>
        <dbReference type="ARBA" id="ARBA00022679"/>
    </source>
</evidence>
<gene>
    <name evidence="7" type="ORF">CO077_00420</name>
</gene>
<proteinExistence type="inferred from homology"/>
<dbReference type="EMBL" id="PFTB01000011">
    <property type="protein sequence ID" value="PJB99677.1"/>
    <property type="molecule type" value="Genomic_DNA"/>
</dbReference>
<dbReference type="CDD" id="cd00609">
    <property type="entry name" value="AAT_like"/>
    <property type="match status" value="1"/>
</dbReference>
<feature type="domain" description="Aminotransferase class I/classII large" evidence="6">
    <location>
        <begin position="36"/>
        <end position="199"/>
    </location>
</feature>
<dbReference type="Proteomes" id="UP000228875">
    <property type="component" value="Unassembled WGS sequence"/>
</dbReference>
<keyword evidence="4 7" id="KW-0808">Transferase</keyword>
<comment type="caution">
    <text evidence="7">The sequence shown here is derived from an EMBL/GenBank/DDBJ whole genome shotgun (WGS) entry which is preliminary data.</text>
</comment>
<dbReference type="SUPFAM" id="SSF53383">
    <property type="entry name" value="PLP-dependent transferases"/>
    <property type="match status" value="1"/>
</dbReference>
<protein>
    <submittedName>
        <fullName evidence="7">Aspartate aminotransferase</fullName>
        <ecNumber evidence="7">2.6.1.1</ecNumber>
    </submittedName>
</protein>
<evidence type="ECO:0000256" key="3">
    <source>
        <dbReference type="ARBA" id="ARBA00022576"/>
    </source>
</evidence>
<dbReference type="PANTHER" id="PTHR46383:SF2">
    <property type="entry name" value="AMINOTRANSFERASE"/>
    <property type="match status" value="1"/>
</dbReference>
<evidence type="ECO:0000256" key="1">
    <source>
        <dbReference type="ARBA" id="ARBA00001933"/>
    </source>
</evidence>
<dbReference type="PANTHER" id="PTHR46383">
    <property type="entry name" value="ASPARTATE AMINOTRANSFERASE"/>
    <property type="match status" value="1"/>
</dbReference>
<dbReference type="GO" id="GO:0004069">
    <property type="term" value="F:L-aspartate:2-oxoglutarate aminotransferase activity"/>
    <property type="evidence" value="ECO:0007669"/>
    <property type="project" value="UniProtKB-EC"/>
</dbReference>
<evidence type="ECO:0000256" key="5">
    <source>
        <dbReference type="ARBA" id="ARBA00022898"/>
    </source>
</evidence>
<keyword evidence="5" id="KW-0663">Pyridoxal phosphate</keyword>
<organism evidence="7 8">
    <name type="scientific">Candidatus Nealsonbacteria bacterium CG_4_9_14_0_8_um_filter_35_12</name>
    <dbReference type="NCBI Taxonomy" id="1974692"/>
    <lineage>
        <taxon>Bacteria</taxon>
        <taxon>Candidatus Nealsoniibacteriota</taxon>
    </lineage>
</organism>
<dbReference type="InterPro" id="IPR015424">
    <property type="entry name" value="PyrdxlP-dep_Trfase"/>
</dbReference>
<comment type="cofactor">
    <cofactor evidence="1">
        <name>pyridoxal 5'-phosphate</name>
        <dbReference type="ChEBI" id="CHEBI:597326"/>
    </cofactor>
</comment>
<evidence type="ECO:0000259" key="6">
    <source>
        <dbReference type="Pfam" id="PF00155"/>
    </source>
</evidence>
<evidence type="ECO:0000313" key="7">
    <source>
        <dbReference type="EMBL" id="PJB99677.1"/>
    </source>
</evidence>
<dbReference type="Gene3D" id="3.90.1150.10">
    <property type="entry name" value="Aspartate Aminotransferase, domain 1"/>
    <property type="match status" value="1"/>
</dbReference>
<sequence length="201" mass="22944">MNRKILDISKRAEEAQFSPIRKFVPFLEKAKKRGVEVFELHIGQPDLETPKEILREIKNFKGKILSYTNSIGIEEVRKAWQKYYKDVGINLDTSEIIVTTGGSEAIFFAFATICNPGQEIIVFEPFYTNYNGYASIAGIKLVPVRTFAKNGFHLPSQKEIEKKINKKTRGILICNPNNPTGTVYKKEELKMLAEIAKKRDL</sequence>
<feature type="non-terminal residue" evidence="7">
    <location>
        <position position="201"/>
    </location>
</feature>
<dbReference type="GO" id="GO:0030170">
    <property type="term" value="F:pyridoxal phosphate binding"/>
    <property type="evidence" value="ECO:0007669"/>
    <property type="project" value="InterPro"/>
</dbReference>
<dbReference type="Gene3D" id="3.40.640.10">
    <property type="entry name" value="Type I PLP-dependent aspartate aminotransferase-like (Major domain)"/>
    <property type="match status" value="1"/>
</dbReference>
<name>A0A2M8DNK5_9BACT</name>
<accession>A0A2M8DNK5</accession>
<dbReference type="Pfam" id="PF00155">
    <property type="entry name" value="Aminotran_1_2"/>
    <property type="match status" value="1"/>
</dbReference>
<comment type="similarity">
    <text evidence="2">Belongs to the class-I pyridoxal-phosphate-dependent aminotransferase family.</text>
</comment>
<dbReference type="InterPro" id="IPR004839">
    <property type="entry name" value="Aminotransferase_I/II_large"/>
</dbReference>
<evidence type="ECO:0000313" key="8">
    <source>
        <dbReference type="Proteomes" id="UP000228875"/>
    </source>
</evidence>
<dbReference type="InterPro" id="IPR015422">
    <property type="entry name" value="PyrdxlP-dep_Trfase_small"/>
</dbReference>
<reference evidence="8" key="1">
    <citation type="submission" date="2017-09" db="EMBL/GenBank/DDBJ databases">
        <title>Depth-based differentiation of microbial function through sediment-hosted aquifers and enrichment of novel symbionts in the deep terrestrial subsurface.</title>
        <authorList>
            <person name="Probst A.J."/>
            <person name="Ladd B."/>
            <person name="Jarett J.K."/>
            <person name="Geller-Mcgrath D.E."/>
            <person name="Sieber C.M.K."/>
            <person name="Emerson J.B."/>
            <person name="Anantharaman K."/>
            <person name="Thomas B.C."/>
            <person name="Malmstrom R."/>
            <person name="Stieglmeier M."/>
            <person name="Klingl A."/>
            <person name="Woyke T."/>
            <person name="Ryan C.M."/>
            <person name="Banfield J.F."/>
        </authorList>
    </citation>
    <scope>NUCLEOTIDE SEQUENCE [LARGE SCALE GENOMIC DNA]</scope>
</reference>
<keyword evidence="3 7" id="KW-0032">Aminotransferase</keyword>
<dbReference type="EC" id="2.6.1.1" evidence="7"/>
<evidence type="ECO:0000256" key="2">
    <source>
        <dbReference type="ARBA" id="ARBA00007441"/>
    </source>
</evidence>